<evidence type="ECO:0000313" key="3">
    <source>
        <dbReference type="Proteomes" id="UP000729402"/>
    </source>
</evidence>
<evidence type="ECO:0000256" key="1">
    <source>
        <dbReference type="SAM" id="MobiDB-lite"/>
    </source>
</evidence>
<dbReference type="EMBL" id="JAAALK010000289">
    <property type="protein sequence ID" value="KAG8048472.1"/>
    <property type="molecule type" value="Genomic_DNA"/>
</dbReference>
<proteinExistence type="predicted"/>
<evidence type="ECO:0000313" key="2">
    <source>
        <dbReference type="EMBL" id="KAG8048472.1"/>
    </source>
</evidence>
<dbReference type="AlphaFoldDB" id="A0A8J5RKE1"/>
<feature type="compositionally biased region" description="Basic and acidic residues" evidence="1">
    <location>
        <begin position="187"/>
        <end position="198"/>
    </location>
</feature>
<feature type="region of interest" description="Disordered" evidence="1">
    <location>
        <begin position="147"/>
        <end position="206"/>
    </location>
</feature>
<reference evidence="2" key="1">
    <citation type="journal article" date="2021" name="bioRxiv">
        <title>Whole Genome Assembly and Annotation of Northern Wild Rice, Zizania palustris L., Supports a Whole Genome Duplication in the Zizania Genus.</title>
        <authorList>
            <person name="Haas M."/>
            <person name="Kono T."/>
            <person name="Macchietto M."/>
            <person name="Millas R."/>
            <person name="McGilp L."/>
            <person name="Shao M."/>
            <person name="Duquette J."/>
            <person name="Hirsch C.N."/>
            <person name="Kimball J."/>
        </authorList>
    </citation>
    <scope>NUCLEOTIDE SEQUENCE</scope>
    <source>
        <tissue evidence="2">Fresh leaf tissue</tissue>
    </source>
</reference>
<gene>
    <name evidence="2" type="ORF">GUJ93_ZPchr0009g1723</name>
</gene>
<dbReference type="Proteomes" id="UP000729402">
    <property type="component" value="Unassembled WGS sequence"/>
</dbReference>
<name>A0A8J5RKE1_ZIZPA</name>
<accession>A0A8J5RKE1</accession>
<keyword evidence="3" id="KW-1185">Reference proteome</keyword>
<organism evidence="2 3">
    <name type="scientific">Zizania palustris</name>
    <name type="common">Northern wild rice</name>
    <dbReference type="NCBI Taxonomy" id="103762"/>
    <lineage>
        <taxon>Eukaryota</taxon>
        <taxon>Viridiplantae</taxon>
        <taxon>Streptophyta</taxon>
        <taxon>Embryophyta</taxon>
        <taxon>Tracheophyta</taxon>
        <taxon>Spermatophyta</taxon>
        <taxon>Magnoliopsida</taxon>
        <taxon>Liliopsida</taxon>
        <taxon>Poales</taxon>
        <taxon>Poaceae</taxon>
        <taxon>BOP clade</taxon>
        <taxon>Oryzoideae</taxon>
        <taxon>Oryzeae</taxon>
        <taxon>Zizaniinae</taxon>
        <taxon>Zizania</taxon>
    </lineage>
</organism>
<reference evidence="2" key="2">
    <citation type="submission" date="2021-02" db="EMBL/GenBank/DDBJ databases">
        <authorList>
            <person name="Kimball J.A."/>
            <person name="Haas M.W."/>
            <person name="Macchietto M."/>
            <person name="Kono T."/>
            <person name="Duquette J."/>
            <person name="Shao M."/>
        </authorList>
    </citation>
    <scope>NUCLEOTIDE SEQUENCE</scope>
    <source>
        <tissue evidence="2">Fresh leaf tissue</tissue>
    </source>
</reference>
<comment type="caution">
    <text evidence="2">The sequence shown here is derived from an EMBL/GenBank/DDBJ whole genome shotgun (WGS) entry which is preliminary data.</text>
</comment>
<feature type="compositionally biased region" description="Gly residues" evidence="1">
    <location>
        <begin position="156"/>
        <end position="185"/>
    </location>
</feature>
<protein>
    <submittedName>
        <fullName evidence="2">Uncharacterized protein</fullName>
    </submittedName>
</protein>
<sequence>MPHHHKEAPVLARPPHLCHERLHHGLVVVLRAPHTHSLAVQSPFHPRMLIISPSSKLNELQGQEQVVSTCYGVGGEGLHCEARGFEIVDWGFGGGTGGHDGGLQHGGGRLRLGALGGCGASGRGERGGKGQWGRWWEASVWGREASRRAAEPLGRGSRGLRGFGEGPPVGGSGTGAVGFGVGTGHDGALRRGDGRLRGAAEPAATGSRRRWGFGVGAGVGVGGGRLRRRWVAPW</sequence>